<feature type="transmembrane region" description="Helical" evidence="1">
    <location>
        <begin position="852"/>
        <end position="873"/>
    </location>
</feature>
<gene>
    <name evidence="4" type="ORF">Ctob_009963</name>
</gene>
<accession>A0A0M0JM62</accession>
<protein>
    <recommendedName>
        <fullName evidence="3">PDZ domain-containing protein</fullName>
    </recommendedName>
</protein>
<dbReference type="SUPFAM" id="SSF53474">
    <property type="entry name" value="alpha/beta-Hydrolases"/>
    <property type="match status" value="1"/>
</dbReference>
<feature type="non-terminal residue" evidence="4">
    <location>
        <position position="911"/>
    </location>
</feature>
<feature type="signal peptide" evidence="2">
    <location>
        <begin position="1"/>
        <end position="19"/>
    </location>
</feature>
<feature type="transmembrane region" description="Helical" evidence="1">
    <location>
        <begin position="675"/>
        <end position="698"/>
    </location>
</feature>
<dbReference type="SMART" id="SM00228">
    <property type="entry name" value="PDZ"/>
    <property type="match status" value="1"/>
</dbReference>
<proteinExistence type="predicted"/>
<evidence type="ECO:0000259" key="3">
    <source>
        <dbReference type="PROSITE" id="PS50106"/>
    </source>
</evidence>
<sequence>MLVHLLASSLGCFRLDVDAAASAAQLARAGTGSSSNFCTVFGGLSACTNLCSSLEMDHCWNRYLDDLAADTRFSDKLQSWMILQYARDICASTALTSACSDWTVLEPLTVPNLLEQLCAPECQWSSLPPPAVSWINTSIPRASLVSKGLFCSKRHDNAFCAAVTVDSAHGCDLLRNGCGDFYLAHQSSRMGPAAAAQQYSALQPQCLLEQPQVNSMLSLPPPILTLSTTPPRIVAFPIGRISRAEGWAIIGAALGESSSAVSGSGGTGGTGGTYFSRIEYNVTVGGAPYLVSGLLAEPVAAAPSRGIAMFFHGTRGPGDPAISHLPPLAATASRPCTSPEACERRVVLMQGEHTLALALTQMGYVVLLPDDLGLGVSQPHAEQGYLNRDIVSAVALELLRGAQQNLLARPRRFRPNRVPELWLMGGSHGGYITTAMQWRLQEANSVLRDGQPASLYRFVTTGSFMEAAPIDVSGNVLDQFTSTRPYVNPWYLALVGKSMKAWVPEATPVFEPYLRDAFLAGYRDRSATSEALNALYSTHGNSVPLDAFNMTYQLEMRNATSLVRLGWQQLFRVHSDLHTGWVPRAPVQHLCTGTNDSQVLPQIAITAGAAWNVTVLLLPNRGHTDGIAACLLLGLRNMSEQARPAPLLPSSHDISLLGTDRTVDLSVPIFSWDRISAAALTLAGAIGFWLLLIIYACCRRLHRYVQSRKMAEPRSKASVHELARSASSWFASPKEPRIGTSILMHATFDDGPIGILLGETRSGTAFVERVDSGSEAEAQGVCVGALVVRVNEVNVRSLSKAAVQDMVKAAPRPLRLHIEVPVQPPSFPREKIKEAIGKVPERRSGCRMTARLMNTLLGCPGVLVILTLAAVLAPTAWQLLKTVQDFIDGKEIFALDIESLRSVTGKLTDRQ</sequence>
<evidence type="ECO:0000313" key="5">
    <source>
        <dbReference type="Proteomes" id="UP000037460"/>
    </source>
</evidence>
<feature type="chain" id="PRO_5005601969" description="PDZ domain-containing protein" evidence="2">
    <location>
        <begin position="20"/>
        <end position="911"/>
    </location>
</feature>
<evidence type="ECO:0000313" key="4">
    <source>
        <dbReference type="EMBL" id="KOO27412.1"/>
    </source>
</evidence>
<name>A0A0M0JM62_9EUKA</name>
<evidence type="ECO:0000256" key="2">
    <source>
        <dbReference type="SAM" id="SignalP"/>
    </source>
</evidence>
<organism evidence="4 5">
    <name type="scientific">Chrysochromulina tobinii</name>
    <dbReference type="NCBI Taxonomy" id="1460289"/>
    <lineage>
        <taxon>Eukaryota</taxon>
        <taxon>Haptista</taxon>
        <taxon>Haptophyta</taxon>
        <taxon>Prymnesiophyceae</taxon>
        <taxon>Prymnesiales</taxon>
        <taxon>Chrysochromulinaceae</taxon>
        <taxon>Chrysochromulina</taxon>
    </lineage>
</organism>
<dbReference type="InterPro" id="IPR036034">
    <property type="entry name" value="PDZ_sf"/>
</dbReference>
<dbReference type="PROSITE" id="PS50106">
    <property type="entry name" value="PDZ"/>
    <property type="match status" value="1"/>
</dbReference>
<keyword evidence="5" id="KW-1185">Reference proteome</keyword>
<dbReference type="Proteomes" id="UP000037460">
    <property type="component" value="Unassembled WGS sequence"/>
</dbReference>
<dbReference type="AlphaFoldDB" id="A0A0M0JM62"/>
<dbReference type="SUPFAM" id="SSF50156">
    <property type="entry name" value="PDZ domain-like"/>
    <property type="match status" value="1"/>
</dbReference>
<keyword evidence="1" id="KW-0812">Transmembrane</keyword>
<dbReference type="Gene3D" id="3.40.50.1820">
    <property type="entry name" value="alpha/beta hydrolase"/>
    <property type="match status" value="1"/>
</dbReference>
<dbReference type="Pfam" id="PF00595">
    <property type="entry name" value="PDZ"/>
    <property type="match status" value="1"/>
</dbReference>
<keyword evidence="1" id="KW-0472">Membrane</keyword>
<reference evidence="5" key="1">
    <citation type="journal article" date="2015" name="PLoS Genet.">
        <title>Genome Sequence and Transcriptome Analyses of Chrysochromulina tobin: Metabolic Tools for Enhanced Algal Fitness in the Prominent Order Prymnesiales (Haptophyceae).</title>
        <authorList>
            <person name="Hovde B.T."/>
            <person name="Deodato C.R."/>
            <person name="Hunsperger H.M."/>
            <person name="Ryken S.A."/>
            <person name="Yost W."/>
            <person name="Jha R.K."/>
            <person name="Patterson J."/>
            <person name="Monnat R.J. Jr."/>
            <person name="Barlow S.B."/>
            <person name="Starkenburg S.R."/>
            <person name="Cattolico R.A."/>
        </authorList>
    </citation>
    <scope>NUCLEOTIDE SEQUENCE</scope>
    <source>
        <strain evidence="5">CCMP291</strain>
    </source>
</reference>
<keyword evidence="2" id="KW-0732">Signal</keyword>
<evidence type="ECO:0000256" key="1">
    <source>
        <dbReference type="SAM" id="Phobius"/>
    </source>
</evidence>
<dbReference type="EMBL" id="JWZX01002718">
    <property type="protein sequence ID" value="KOO27412.1"/>
    <property type="molecule type" value="Genomic_DNA"/>
</dbReference>
<dbReference type="OrthoDB" id="204604at2759"/>
<comment type="caution">
    <text evidence="4">The sequence shown here is derived from an EMBL/GenBank/DDBJ whole genome shotgun (WGS) entry which is preliminary data.</text>
</comment>
<keyword evidence="1" id="KW-1133">Transmembrane helix</keyword>
<dbReference type="InterPro" id="IPR001478">
    <property type="entry name" value="PDZ"/>
</dbReference>
<feature type="domain" description="PDZ" evidence="3">
    <location>
        <begin position="749"/>
        <end position="822"/>
    </location>
</feature>
<dbReference type="Gene3D" id="2.30.42.10">
    <property type="match status" value="1"/>
</dbReference>
<dbReference type="InterPro" id="IPR029058">
    <property type="entry name" value="AB_hydrolase_fold"/>
</dbReference>